<dbReference type="eggNOG" id="KOG1426">
    <property type="taxonomic scope" value="Eukaryota"/>
</dbReference>
<keyword evidence="5" id="KW-1185">Reference proteome</keyword>
<evidence type="ECO:0000313" key="4">
    <source>
        <dbReference type="EMBL" id="EAR99623.2"/>
    </source>
</evidence>
<dbReference type="STRING" id="312017.I7LVS4"/>
<dbReference type="SUPFAM" id="SSF50985">
    <property type="entry name" value="RCC1/BLIP-II"/>
    <property type="match status" value="1"/>
</dbReference>
<evidence type="ECO:0000313" key="5">
    <source>
        <dbReference type="Proteomes" id="UP000009168"/>
    </source>
</evidence>
<dbReference type="InterPro" id="IPR051625">
    <property type="entry name" value="Signaling_Regulatory_Domain"/>
</dbReference>
<dbReference type="Gene3D" id="2.130.10.30">
    <property type="entry name" value="Regulator of chromosome condensation 1/beta-lactamase-inhibitor protein II"/>
    <property type="match status" value="2"/>
</dbReference>
<dbReference type="GeneID" id="7840472"/>
<dbReference type="InterPro" id="IPR009091">
    <property type="entry name" value="RCC1/BLIP-II"/>
</dbReference>
<evidence type="ECO:0000259" key="3">
    <source>
        <dbReference type="PROSITE" id="PS50829"/>
    </source>
</evidence>
<dbReference type="Proteomes" id="UP000009168">
    <property type="component" value="Unassembled WGS sequence"/>
</dbReference>
<feature type="domain" description="GYF" evidence="3">
    <location>
        <begin position="365"/>
        <end position="403"/>
    </location>
</feature>
<feature type="repeat" description="RCC1" evidence="2">
    <location>
        <begin position="285"/>
        <end position="344"/>
    </location>
</feature>
<feature type="repeat" description="RCC1" evidence="2">
    <location>
        <begin position="345"/>
        <end position="403"/>
    </location>
</feature>
<feature type="repeat" description="RCC1" evidence="2">
    <location>
        <begin position="26"/>
        <end position="76"/>
    </location>
</feature>
<feature type="repeat" description="RCC1" evidence="2">
    <location>
        <begin position="77"/>
        <end position="127"/>
    </location>
</feature>
<dbReference type="InterPro" id="IPR003169">
    <property type="entry name" value="GYF"/>
</dbReference>
<sequence length="403" mass="44783">MEKAQDQLQIQQGSENIIQLQQPQDGFLYTWGLNTAGCLANQNEDQGEGIPFKVKTNQKFKSVSTGGFFGAAISSKNELYTWGETKNSRNGHQANKNYILVPQKIMNLQNISRVSCGNWHCLALNNQNQLYVTGHNKYGACGISGIDEINGFQLNDTIKNIQICSISAGDGFSLYLDINQQVYSSGFRQMHGNKEDQHQYQIKKIKELEGIAIKHINAGFCHSAVVTQERGEVYTWGSGNFYQLGHGNTKSQKTPLKINNLSGIEQVSCSRGEKYCHTTATSSDGKVYSWGSGYKGKLGHQNSWSHEDPADESRPRPIQYLQEKGIVIAKSISGGIHSAVLSQDGRLFTFGCGSDGRLGHIEAEKYVYLYREPFPREIQGPFLNNKIIDACSSYYFMAAIAES</sequence>
<dbReference type="AlphaFoldDB" id="I7LVS4"/>
<dbReference type="PROSITE" id="PS50012">
    <property type="entry name" value="RCC1_3"/>
    <property type="match status" value="5"/>
</dbReference>
<dbReference type="PRINTS" id="PR00633">
    <property type="entry name" value="RCCNDNSATION"/>
</dbReference>
<reference evidence="5" key="1">
    <citation type="journal article" date="2006" name="PLoS Biol.">
        <title>Macronuclear genome sequence of the ciliate Tetrahymena thermophila, a model eukaryote.</title>
        <authorList>
            <person name="Eisen J.A."/>
            <person name="Coyne R.S."/>
            <person name="Wu M."/>
            <person name="Wu D."/>
            <person name="Thiagarajan M."/>
            <person name="Wortman J.R."/>
            <person name="Badger J.H."/>
            <person name="Ren Q."/>
            <person name="Amedeo P."/>
            <person name="Jones K.M."/>
            <person name="Tallon L.J."/>
            <person name="Delcher A.L."/>
            <person name="Salzberg S.L."/>
            <person name="Silva J.C."/>
            <person name="Haas B.J."/>
            <person name="Majoros W.H."/>
            <person name="Farzad M."/>
            <person name="Carlton J.M."/>
            <person name="Smith R.K. Jr."/>
            <person name="Garg J."/>
            <person name="Pearlman R.E."/>
            <person name="Karrer K.M."/>
            <person name="Sun L."/>
            <person name="Manning G."/>
            <person name="Elde N.C."/>
            <person name="Turkewitz A.P."/>
            <person name="Asai D.J."/>
            <person name="Wilkes D.E."/>
            <person name="Wang Y."/>
            <person name="Cai H."/>
            <person name="Collins K."/>
            <person name="Stewart B.A."/>
            <person name="Lee S.R."/>
            <person name="Wilamowska K."/>
            <person name="Weinberg Z."/>
            <person name="Ruzzo W.L."/>
            <person name="Wloga D."/>
            <person name="Gaertig J."/>
            <person name="Frankel J."/>
            <person name="Tsao C.-C."/>
            <person name="Gorovsky M.A."/>
            <person name="Keeling P.J."/>
            <person name="Waller R.F."/>
            <person name="Patron N.J."/>
            <person name="Cherry J.M."/>
            <person name="Stover N.A."/>
            <person name="Krieger C.J."/>
            <person name="del Toro C."/>
            <person name="Ryder H.F."/>
            <person name="Williamson S.C."/>
            <person name="Barbeau R.A."/>
            <person name="Hamilton E.P."/>
            <person name="Orias E."/>
        </authorList>
    </citation>
    <scope>NUCLEOTIDE SEQUENCE [LARGE SCALE GENOMIC DNA]</scope>
    <source>
        <strain evidence="5">SB210</strain>
    </source>
</reference>
<dbReference type="PROSITE" id="PS50829">
    <property type="entry name" value="GYF"/>
    <property type="match status" value="1"/>
</dbReference>
<dbReference type="KEGG" id="tet:TTHERM_00586630"/>
<dbReference type="InParanoid" id="I7LVS4"/>
<dbReference type="RefSeq" id="XP_001019868.2">
    <property type="nucleotide sequence ID" value="XM_001019868.2"/>
</dbReference>
<dbReference type="InterPro" id="IPR000408">
    <property type="entry name" value="Reg_chr_condens"/>
</dbReference>
<gene>
    <name evidence="4" type="ORF">TTHERM_00586630</name>
</gene>
<dbReference type="PANTHER" id="PTHR22872:SF2">
    <property type="entry name" value="INHIBITOR OF BRUTON TYROSINE KINASE"/>
    <property type="match status" value="1"/>
</dbReference>
<organism evidence="4 5">
    <name type="scientific">Tetrahymena thermophila (strain SB210)</name>
    <dbReference type="NCBI Taxonomy" id="312017"/>
    <lineage>
        <taxon>Eukaryota</taxon>
        <taxon>Sar</taxon>
        <taxon>Alveolata</taxon>
        <taxon>Ciliophora</taxon>
        <taxon>Intramacronucleata</taxon>
        <taxon>Oligohymenophorea</taxon>
        <taxon>Hymenostomatida</taxon>
        <taxon>Tetrahymenina</taxon>
        <taxon>Tetrahymenidae</taxon>
        <taxon>Tetrahymena</taxon>
    </lineage>
</organism>
<dbReference type="PANTHER" id="PTHR22872">
    <property type="entry name" value="BTK-BINDING PROTEIN-RELATED"/>
    <property type="match status" value="1"/>
</dbReference>
<dbReference type="OrthoDB" id="10256179at2759"/>
<evidence type="ECO:0000256" key="1">
    <source>
        <dbReference type="ARBA" id="ARBA00022737"/>
    </source>
</evidence>
<keyword evidence="1" id="KW-0677">Repeat</keyword>
<name>I7LVS4_TETTS</name>
<dbReference type="Pfam" id="PF00415">
    <property type="entry name" value="RCC1"/>
    <property type="match status" value="2"/>
</dbReference>
<feature type="repeat" description="RCC1" evidence="2">
    <location>
        <begin position="231"/>
        <end position="282"/>
    </location>
</feature>
<dbReference type="Pfam" id="PF25390">
    <property type="entry name" value="WD40_RLD"/>
    <property type="match status" value="1"/>
</dbReference>
<accession>I7LVS4</accession>
<proteinExistence type="predicted"/>
<dbReference type="EMBL" id="GG662637">
    <property type="protein sequence ID" value="EAR99623.2"/>
    <property type="molecule type" value="Genomic_DNA"/>
</dbReference>
<protein>
    <submittedName>
        <fullName evidence="4">Chromosome condensation regulator RCC1 repeat protein</fullName>
    </submittedName>
</protein>
<dbReference type="InterPro" id="IPR058923">
    <property type="entry name" value="RCC1-like_dom"/>
</dbReference>
<evidence type="ECO:0000256" key="2">
    <source>
        <dbReference type="PROSITE-ProRule" id="PRU00235"/>
    </source>
</evidence>